<feature type="domain" description="Pyridoxamine 5'-phosphate oxidase N-terminal" evidence="2">
    <location>
        <begin position="1"/>
        <end position="126"/>
    </location>
</feature>
<evidence type="ECO:0000256" key="1">
    <source>
        <dbReference type="ARBA" id="ARBA00023002"/>
    </source>
</evidence>
<dbReference type="SUPFAM" id="SSF50475">
    <property type="entry name" value="FMN-binding split barrel"/>
    <property type="match status" value="1"/>
</dbReference>
<dbReference type="NCBIfam" id="TIGR03618">
    <property type="entry name" value="Rv1155_F420"/>
    <property type="match status" value="1"/>
</dbReference>
<dbReference type="RefSeq" id="WP_353862466.1">
    <property type="nucleotide sequence ID" value="NZ_CP088295.1"/>
</dbReference>
<dbReference type="InterPro" id="IPR011576">
    <property type="entry name" value="Pyridox_Oxase_N"/>
</dbReference>
<dbReference type="Proteomes" id="UP001058860">
    <property type="component" value="Chromosome"/>
</dbReference>
<dbReference type="Gene3D" id="2.30.110.10">
    <property type="entry name" value="Electron Transport, Fmn-binding Protein, Chain A"/>
    <property type="match status" value="1"/>
</dbReference>
<keyword evidence="1" id="KW-0560">Oxidoreductase</keyword>
<dbReference type="PANTHER" id="PTHR35176:SF6">
    <property type="entry name" value="HEME OXYGENASE HI_0854-RELATED"/>
    <property type="match status" value="1"/>
</dbReference>
<dbReference type="InterPro" id="IPR052019">
    <property type="entry name" value="F420H2_bilvrd_red/Heme_oxyg"/>
</dbReference>
<evidence type="ECO:0000313" key="3">
    <source>
        <dbReference type="EMBL" id="UUY01925.1"/>
    </source>
</evidence>
<dbReference type="InterPro" id="IPR019920">
    <property type="entry name" value="F420-binding_dom_put"/>
</dbReference>
<reference evidence="4" key="1">
    <citation type="submission" date="2021-11" db="EMBL/GenBank/DDBJ databases">
        <title>Cultivation dependent microbiological survey of springs from the worlds oldest radium mine currently devoted to the extraction of radon-saturated water.</title>
        <authorList>
            <person name="Kapinusova G."/>
            <person name="Smrhova T."/>
            <person name="Strejcek M."/>
            <person name="Suman J."/>
            <person name="Jani K."/>
            <person name="Pajer P."/>
            <person name="Uhlik O."/>
        </authorList>
    </citation>
    <scope>NUCLEOTIDE SEQUENCE [LARGE SCALE GENOMIC DNA]</scope>
    <source>
        <strain evidence="4">J379</strain>
    </source>
</reference>
<evidence type="ECO:0000259" key="2">
    <source>
        <dbReference type="Pfam" id="PF01243"/>
    </source>
</evidence>
<proteinExistence type="predicted"/>
<protein>
    <submittedName>
        <fullName evidence="3">PPOX class F420-dependent oxidoreductase</fullName>
    </submittedName>
</protein>
<accession>A0ABY5PBU8</accession>
<organism evidence="3 4">
    <name type="scientific">Svornostia abyssi</name>
    <dbReference type="NCBI Taxonomy" id="2898438"/>
    <lineage>
        <taxon>Bacteria</taxon>
        <taxon>Bacillati</taxon>
        <taxon>Actinomycetota</taxon>
        <taxon>Thermoleophilia</taxon>
        <taxon>Solirubrobacterales</taxon>
        <taxon>Baekduiaceae</taxon>
        <taxon>Svornostia</taxon>
    </lineage>
</organism>
<keyword evidence="4" id="KW-1185">Reference proteome</keyword>
<evidence type="ECO:0000313" key="4">
    <source>
        <dbReference type="Proteomes" id="UP001058860"/>
    </source>
</evidence>
<dbReference type="InterPro" id="IPR012349">
    <property type="entry name" value="Split_barrel_FMN-bd"/>
</dbReference>
<dbReference type="Pfam" id="PF01243">
    <property type="entry name" value="PNPOx_N"/>
    <property type="match status" value="1"/>
</dbReference>
<name>A0ABY5PBU8_9ACTN</name>
<gene>
    <name evidence="3" type="ORF">LRS13_14455</name>
</gene>
<dbReference type="EMBL" id="CP088295">
    <property type="protein sequence ID" value="UUY01925.1"/>
    <property type="molecule type" value="Genomic_DNA"/>
</dbReference>
<dbReference type="PANTHER" id="PTHR35176">
    <property type="entry name" value="HEME OXYGENASE HI_0854-RELATED"/>
    <property type="match status" value="1"/>
</dbReference>
<sequence length="129" mass="14599">MDPKATELLEAPNFAHVSTIRKDGSPHAALVWVDVDGDEVHLNSAEGRAWPNNLRRDGRITLLVADKDNPYRYAMIRGRLAGEDHETADEHINHLAKKYLGQDEYPFRQPGEQRVRFRIAPEHVSVHGG</sequence>